<name>A0A9K3HH87_HELAN</name>
<evidence type="ECO:0000313" key="2">
    <source>
        <dbReference type="Proteomes" id="UP000215914"/>
    </source>
</evidence>
<sequence length="63" mass="7609">MKTIDDLRYRYNRYINNSSKHGLSPKRFLCSNLSKNPNFIFLFRHLTPFSQQNVGDNRQHNKH</sequence>
<keyword evidence="2" id="KW-1185">Reference proteome</keyword>
<dbReference type="Proteomes" id="UP000215914">
    <property type="component" value="Unassembled WGS sequence"/>
</dbReference>
<protein>
    <submittedName>
        <fullName evidence="1">Uncharacterized protein</fullName>
    </submittedName>
</protein>
<dbReference type="AlphaFoldDB" id="A0A9K3HH87"/>
<proteinExistence type="predicted"/>
<reference evidence="1" key="2">
    <citation type="submission" date="2020-06" db="EMBL/GenBank/DDBJ databases">
        <title>Helianthus annuus Genome sequencing and assembly Release 2.</title>
        <authorList>
            <person name="Gouzy J."/>
            <person name="Langlade N."/>
            <person name="Munos S."/>
        </authorList>
    </citation>
    <scope>NUCLEOTIDE SEQUENCE</scope>
    <source>
        <tissue evidence="1">Leaves</tissue>
    </source>
</reference>
<dbReference type="Gramene" id="mRNA:HanXRQr2_Chr12g0546051">
    <property type="protein sequence ID" value="CDS:HanXRQr2_Chr12g0546051.1"/>
    <property type="gene ID" value="HanXRQr2_Chr12g0546051"/>
</dbReference>
<organism evidence="1 2">
    <name type="scientific">Helianthus annuus</name>
    <name type="common">Common sunflower</name>
    <dbReference type="NCBI Taxonomy" id="4232"/>
    <lineage>
        <taxon>Eukaryota</taxon>
        <taxon>Viridiplantae</taxon>
        <taxon>Streptophyta</taxon>
        <taxon>Embryophyta</taxon>
        <taxon>Tracheophyta</taxon>
        <taxon>Spermatophyta</taxon>
        <taxon>Magnoliopsida</taxon>
        <taxon>eudicotyledons</taxon>
        <taxon>Gunneridae</taxon>
        <taxon>Pentapetalae</taxon>
        <taxon>asterids</taxon>
        <taxon>campanulids</taxon>
        <taxon>Asterales</taxon>
        <taxon>Asteraceae</taxon>
        <taxon>Asteroideae</taxon>
        <taxon>Heliantheae alliance</taxon>
        <taxon>Heliantheae</taxon>
        <taxon>Helianthus</taxon>
    </lineage>
</organism>
<reference evidence="1" key="1">
    <citation type="journal article" date="2017" name="Nature">
        <title>The sunflower genome provides insights into oil metabolism, flowering and Asterid evolution.</title>
        <authorList>
            <person name="Badouin H."/>
            <person name="Gouzy J."/>
            <person name="Grassa C.J."/>
            <person name="Murat F."/>
            <person name="Staton S.E."/>
            <person name="Cottret L."/>
            <person name="Lelandais-Briere C."/>
            <person name="Owens G.L."/>
            <person name="Carrere S."/>
            <person name="Mayjonade B."/>
            <person name="Legrand L."/>
            <person name="Gill N."/>
            <person name="Kane N.C."/>
            <person name="Bowers J.E."/>
            <person name="Hubner S."/>
            <person name="Bellec A."/>
            <person name="Berard A."/>
            <person name="Berges H."/>
            <person name="Blanchet N."/>
            <person name="Boniface M.C."/>
            <person name="Brunel D."/>
            <person name="Catrice O."/>
            <person name="Chaidir N."/>
            <person name="Claudel C."/>
            <person name="Donnadieu C."/>
            <person name="Faraut T."/>
            <person name="Fievet G."/>
            <person name="Helmstetter N."/>
            <person name="King M."/>
            <person name="Knapp S.J."/>
            <person name="Lai Z."/>
            <person name="Le Paslier M.C."/>
            <person name="Lippi Y."/>
            <person name="Lorenzon L."/>
            <person name="Mandel J.R."/>
            <person name="Marage G."/>
            <person name="Marchand G."/>
            <person name="Marquand E."/>
            <person name="Bret-Mestries E."/>
            <person name="Morien E."/>
            <person name="Nambeesan S."/>
            <person name="Nguyen T."/>
            <person name="Pegot-Espagnet P."/>
            <person name="Pouilly N."/>
            <person name="Raftis F."/>
            <person name="Sallet E."/>
            <person name="Schiex T."/>
            <person name="Thomas J."/>
            <person name="Vandecasteele C."/>
            <person name="Vares D."/>
            <person name="Vear F."/>
            <person name="Vautrin S."/>
            <person name="Crespi M."/>
            <person name="Mangin B."/>
            <person name="Burke J.M."/>
            <person name="Salse J."/>
            <person name="Munos S."/>
            <person name="Vincourt P."/>
            <person name="Rieseberg L.H."/>
            <person name="Langlade N.B."/>
        </authorList>
    </citation>
    <scope>NUCLEOTIDE SEQUENCE</scope>
    <source>
        <tissue evidence="1">Leaves</tissue>
    </source>
</reference>
<dbReference type="EMBL" id="MNCJ02000327">
    <property type="protein sequence ID" value="KAF5778314.1"/>
    <property type="molecule type" value="Genomic_DNA"/>
</dbReference>
<accession>A0A9K3HH87</accession>
<evidence type="ECO:0000313" key="1">
    <source>
        <dbReference type="EMBL" id="KAF5778314.1"/>
    </source>
</evidence>
<comment type="caution">
    <text evidence="1">The sequence shown here is derived from an EMBL/GenBank/DDBJ whole genome shotgun (WGS) entry which is preliminary data.</text>
</comment>
<gene>
    <name evidence="1" type="ORF">HanXRQr2_Chr12g0546051</name>
</gene>